<dbReference type="PANTHER" id="PTHR45752:SF187">
    <property type="entry name" value="LEUCINE-RICH REPEAT AND IQ DOMAIN-CONTAINING PROTEIN 4"/>
    <property type="match status" value="1"/>
</dbReference>
<accession>A0A8S2MNK8</accession>
<sequence>MMFILFIFLFFVGKSQSLDEWNCTENKHFLFSNDQLNEQCTITIEYISLQHYKQICITHRLSVKTLPLPSFNSNYAMHTFKINSCQLLTLNQLPFLLPATVENLDLSYNLLSTFTLSFPLPSYLKYLRLDHNPNLIDIKFSHNNGQQRLIGLSLRYNKKIRLSSLPPYLKQLDLTDCNLLQSPIFSLLRSLTKLTHLSLADNQLKQLPIIDKRTQLEYLNLSNNYLTYIDSGWLHKSLKILDLTFNRIESTEFFHEILTMNQTVKQIYRDPVTICRRKLRHHLKTELQRQRAQHYYYHTNLHPSTMKIANSNGPLAANESLYEQLPSLSSDSEQPFLYAEKKSTNINVPVLPPYPPTFRRYHCCHSANSHDYQYGRNPSIAACNSISSLQPNICPTVLVLGNHHEYSCELQKYLLSNQQDKNSMLYGNNETGFIATSRCQCNGHIENIDSSIYPNAHKL</sequence>
<evidence type="ECO:0000313" key="2">
    <source>
        <dbReference type="EMBL" id="CAF3953267.1"/>
    </source>
</evidence>
<dbReference type="SMART" id="SM00365">
    <property type="entry name" value="LRR_SD22"/>
    <property type="match status" value="2"/>
</dbReference>
<dbReference type="Proteomes" id="UP000676336">
    <property type="component" value="Unassembled WGS sequence"/>
</dbReference>
<comment type="caution">
    <text evidence="2">The sequence shown here is derived from an EMBL/GenBank/DDBJ whole genome shotgun (WGS) entry which is preliminary data.</text>
</comment>
<dbReference type="InterPro" id="IPR032675">
    <property type="entry name" value="LRR_dom_sf"/>
</dbReference>
<keyword evidence="1" id="KW-0732">Signal</keyword>
<dbReference type="SUPFAM" id="SSF52058">
    <property type="entry name" value="L domain-like"/>
    <property type="match status" value="1"/>
</dbReference>
<dbReference type="Gene3D" id="3.80.10.10">
    <property type="entry name" value="Ribonuclease Inhibitor"/>
    <property type="match status" value="1"/>
</dbReference>
<proteinExistence type="predicted"/>
<gene>
    <name evidence="2" type="ORF">SMN809_LOCUS9373</name>
</gene>
<dbReference type="Pfam" id="PF00560">
    <property type="entry name" value="LRR_1"/>
    <property type="match status" value="1"/>
</dbReference>
<organism evidence="2 3">
    <name type="scientific">Rotaria magnacalcarata</name>
    <dbReference type="NCBI Taxonomy" id="392030"/>
    <lineage>
        <taxon>Eukaryota</taxon>
        <taxon>Metazoa</taxon>
        <taxon>Spiralia</taxon>
        <taxon>Gnathifera</taxon>
        <taxon>Rotifera</taxon>
        <taxon>Eurotatoria</taxon>
        <taxon>Bdelloidea</taxon>
        <taxon>Philodinida</taxon>
        <taxon>Philodinidae</taxon>
        <taxon>Rotaria</taxon>
    </lineage>
</organism>
<protein>
    <submittedName>
        <fullName evidence="2">Uncharacterized protein</fullName>
    </submittedName>
</protein>
<dbReference type="EMBL" id="CAJOBI010003019">
    <property type="protein sequence ID" value="CAF3953267.1"/>
    <property type="molecule type" value="Genomic_DNA"/>
</dbReference>
<dbReference type="InterPro" id="IPR001611">
    <property type="entry name" value="Leu-rich_rpt"/>
</dbReference>
<feature type="signal peptide" evidence="1">
    <location>
        <begin position="1"/>
        <end position="17"/>
    </location>
</feature>
<dbReference type="PROSITE" id="PS51450">
    <property type="entry name" value="LRR"/>
    <property type="match status" value="2"/>
</dbReference>
<reference evidence="2" key="1">
    <citation type="submission" date="2021-02" db="EMBL/GenBank/DDBJ databases">
        <authorList>
            <person name="Nowell W R."/>
        </authorList>
    </citation>
    <scope>NUCLEOTIDE SEQUENCE</scope>
</reference>
<evidence type="ECO:0000256" key="1">
    <source>
        <dbReference type="SAM" id="SignalP"/>
    </source>
</evidence>
<name>A0A8S2MNK8_9BILA</name>
<dbReference type="InterPro" id="IPR050715">
    <property type="entry name" value="LRR-SigEffector_domain"/>
</dbReference>
<dbReference type="PANTHER" id="PTHR45752">
    <property type="entry name" value="LEUCINE-RICH REPEAT-CONTAINING"/>
    <property type="match status" value="1"/>
</dbReference>
<evidence type="ECO:0000313" key="3">
    <source>
        <dbReference type="Proteomes" id="UP000676336"/>
    </source>
</evidence>
<feature type="chain" id="PRO_5035712736" evidence="1">
    <location>
        <begin position="18"/>
        <end position="459"/>
    </location>
</feature>
<dbReference type="AlphaFoldDB" id="A0A8S2MNK8"/>